<dbReference type="SMART" id="SM00248">
    <property type="entry name" value="ANK"/>
    <property type="match status" value="5"/>
</dbReference>
<dbReference type="EMBL" id="ML994662">
    <property type="protein sequence ID" value="KAF2179798.1"/>
    <property type="molecule type" value="Genomic_DNA"/>
</dbReference>
<dbReference type="InterPro" id="IPR036770">
    <property type="entry name" value="Ankyrin_rpt-contain_sf"/>
</dbReference>
<accession>A0A6A6DN44</accession>
<dbReference type="InterPro" id="IPR002110">
    <property type="entry name" value="Ankyrin_rpt"/>
</dbReference>
<dbReference type="PANTHER" id="PTHR46224:SF64">
    <property type="entry name" value="IQ MOTIF AND ANKYRIN REPEAT DOMAIN-CONTAINING PROTEIN 1"/>
    <property type="match status" value="1"/>
</dbReference>
<dbReference type="Proteomes" id="UP000800200">
    <property type="component" value="Unassembled WGS sequence"/>
</dbReference>
<dbReference type="InterPro" id="IPR051616">
    <property type="entry name" value="Cul2-RING_E3_ligase_SR"/>
</dbReference>
<proteinExistence type="predicted"/>
<reference evidence="1" key="1">
    <citation type="journal article" date="2020" name="Stud. Mycol.">
        <title>101 Dothideomycetes genomes: a test case for predicting lifestyles and emergence of pathogens.</title>
        <authorList>
            <person name="Haridas S."/>
            <person name="Albert R."/>
            <person name="Binder M."/>
            <person name="Bloem J."/>
            <person name="Labutti K."/>
            <person name="Salamov A."/>
            <person name="Andreopoulos B."/>
            <person name="Baker S."/>
            <person name="Barry K."/>
            <person name="Bills G."/>
            <person name="Bluhm B."/>
            <person name="Cannon C."/>
            <person name="Castanera R."/>
            <person name="Culley D."/>
            <person name="Daum C."/>
            <person name="Ezra D."/>
            <person name="Gonzalez J."/>
            <person name="Henrissat B."/>
            <person name="Kuo A."/>
            <person name="Liang C."/>
            <person name="Lipzen A."/>
            <person name="Lutzoni F."/>
            <person name="Magnuson J."/>
            <person name="Mondo S."/>
            <person name="Nolan M."/>
            <person name="Ohm R."/>
            <person name="Pangilinan J."/>
            <person name="Park H.-J."/>
            <person name="Ramirez L."/>
            <person name="Alfaro M."/>
            <person name="Sun H."/>
            <person name="Tritt A."/>
            <person name="Yoshinaga Y."/>
            <person name="Zwiers L.-H."/>
            <person name="Turgeon B."/>
            <person name="Goodwin S."/>
            <person name="Spatafora J."/>
            <person name="Crous P."/>
            <person name="Grigoriev I."/>
        </authorList>
    </citation>
    <scope>NUCLEOTIDE SEQUENCE</scope>
    <source>
        <strain evidence="1">CBS 207.26</strain>
    </source>
</reference>
<organism evidence="1 2">
    <name type="scientific">Zopfia rhizophila CBS 207.26</name>
    <dbReference type="NCBI Taxonomy" id="1314779"/>
    <lineage>
        <taxon>Eukaryota</taxon>
        <taxon>Fungi</taxon>
        <taxon>Dikarya</taxon>
        <taxon>Ascomycota</taxon>
        <taxon>Pezizomycotina</taxon>
        <taxon>Dothideomycetes</taxon>
        <taxon>Dothideomycetes incertae sedis</taxon>
        <taxon>Zopfiaceae</taxon>
        <taxon>Zopfia</taxon>
    </lineage>
</organism>
<protein>
    <submittedName>
        <fullName evidence="1">Ankyrin</fullName>
    </submittedName>
</protein>
<keyword evidence="2" id="KW-1185">Reference proteome</keyword>
<dbReference type="AlphaFoldDB" id="A0A6A6DN44"/>
<dbReference type="PANTHER" id="PTHR46224">
    <property type="entry name" value="ANKYRIN REPEAT FAMILY PROTEIN"/>
    <property type="match status" value="1"/>
</dbReference>
<dbReference type="Pfam" id="PF12796">
    <property type="entry name" value="Ank_2"/>
    <property type="match status" value="1"/>
</dbReference>
<name>A0A6A6DN44_9PEZI</name>
<sequence>MLLLKSMYLTIGENPLDGAVIEHHLPIVRYLIEEARASITERSLARAGLDDQLEIINLFMERHGMTAKREGPMILKKAAQNGQMDAVRLLIEKYKVDINSCLPHRETRLEILPKDRVRAPLHRNGSNLLHGDSRPAPWTAGEFGKIATVKLLFELGANPPESLLYATFQHVVPHLEIASLLLEKRLDVECIDEKGMTPLMLVAHSRGNKWLTSVKFLIDVGKANAHDEDLLIEECADILSEPNLLSVATKTRNLEMVNLLTEKSAGIHSELGLLRHLSHVGNLEMVKHLTKLGAEIDTLACPVPPTALGSHGLSKRLQEIESICRLLKC</sequence>
<evidence type="ECO:0000313" key="2">
    <source>
        <dbReference type="Proteomes" id="UP000800200"/>
    </source>
</evidence>
<gene>
    <name evidence="1" type="ORF">K469DRAFT_693688</name>
</gene>
<dbReference type="SUPFAM" id="SSF48403">
    <property type="entry name" value="Ankyrin repeat"/>
    <property type="match status" value="1"/>
</dbReference>
<dbReference type="Gene3D" id="1.25.40.20">
    <property type="entry name" value="Ankyrin repeat-containing domain"/>
    <property type="match status" value="2"/>
</dbReference>
<evidence type="ECO:0000313" key="1">
    <source>
        <dbReference type="EMBL" id="KAF2179798.1"/>
    </source>
</evidence>